<accession>A0ACD2ZYZ3</accession>
<protein>
    <submittedName>
        <fullName evidence="1">Uncharacterized protein</fullName>
    </submittedName>
</protein>
<dbReference type="EMBL" id="ML209324">
    <property type="protein sequence ID" value="TFK58511.1"/>
    <property type="molecule type" value="Genomic_DNA"/>
</dbReference>
<dbReference type="Proteomes" id="UP000308600">
    <property type="component" value="Unassembled WGS sequence"/>
</dbReference>
<evidence type="ECO:0000313" key="1">
    <source>
        <dbReference type="EMBL" id="TFK58511.1"/>
    </source>
</evidence>
<reference evidence="1 2" key="1">
    <citation type="journal article" date="2019" name="Nat. Ecol. Evol.">
        <title>Megaphylogeny resolves global patterns of mushroom evolution.</title>
        <authorList>
            <person name="Varga T."/>
            <person name="Krizsan K."/>
            <person name="Foldi C."/>
            <person name="Dima B."/>
            <person name="Sanchez-Garcia M."/>
            <person name="Sanchez-Ramirez S."/>
            <person name="Szollosi G.J."/>
            <person name="Szarkandi J.G."/>
            <person name="Papp V."/>
            <person name="Albert L."/>
            <person name="Andreopoulos W."/>
            <person name="Angelini C."/>
            <person name="Antonin V."/>
            <person name="Barry K.W."/>
            <person name="Bougher N.L."/>
            <person name="Buchanan P."/>
            <person name="Buyck B."/>
            <person name="Bense V."/>
            <person name="Catcheside P."/>
            <person name="Chovatia M."/>
            <person name="Cooper J."/>
            <person name="Damon W."/>
            <person name="Desjardin D."/>
            <person name="Finy P."/>
            <person name="Geml J."/>
            <person name="Haridas S."/>
            <person name="Hughes K."/>
            <person name="Justo A."/>
            <person name="Karasinski D."/>
            <person name="Kautmanova I."/>
            <person name="Kiss B."/>
            <person name="Kocsube S."/>
            <person name="Kotiranta H."/>
            <person name="LaButti K.M."/>
            <person name="Lechner B.E."/>
            <person name="Liimatainen K."/>
            <person name="Lipzen A."/>
            <person name="Lukacs Z."/>
            <person name="Mihaltcheva S."/>
            <person name="Morgado L.N."/>
            <person name="Niskanen T."/>
            <person name="Noordeloos M.E."/>
            <person name="Ohm R.A."/>
            <person name="Ortiz-Santana B."/>
            <person name="Ovrebo C."/>
            <person name="Racz N."/>
            <person name="Riley R."/>
            <person name="Savchenko A."/>
            <person name="Shiryaev A."/>
            <person name="Soop K."/>
            <person name="Spirin V."/>
            <person name="Szebenyi C."/>
            <person name="Tomsovsky M."/>
            <person name="Tulloss R.E."/>
            <person name="Uehling J."/>
            <person name="Grigoriev I.V."/>
            <person name="Vagvolgyi C."/>
            <person name="Papp T."/>
            <person name="Martin F.M."/>
            <person name="Miettinen O."/>
            <person name="Hibbett D.S."/>
            <person name="Nagy L.G."/>
        </authorList>
    </citation>
    <scope>NUCLEOTIDE SEQUENCE [LARGE SCALE GENOMIC DNA]</scope>
    <source>
        <strain evidence="1 2">NL-1719</strain>
    </source>
</reference>
<organism evidence="1 2">
    <name type="scientific">Pluteus cervinus</name>
    <dbReference type="NCBI Taxonomy" id="181527"/>
    <lineage>
        <taxon>Eukaryota</taxon>
        <taxon>Fungi</taxon>
        <taxon>Dikarya</taxon>
        <taxon>Basidiomycota</taxon>
        <taxon>Agaricomycotina</taxon>
        <taxon>Agaricomycetes</taxon>
        <taxon>Agaricomycetidae</taxon>
        <taxon>Agaricales</taxon>
        <taxon>Pluteineae</taxon>
        <taxon>Pluteaceae</taxon>
        <taxon>Pluteus</taxon>
    </lineage>
</organism>
<name>A0ACD2ZYZ3_9AGAR</name>
<proteinExistence type="predicted"/>
<keyword evidence="2" id="KW-1185">Reference proteome</keyword>
<evidence type="ECO:0000313" key="2">
    <source>
        <dbReference type="Proteomes" id="UP000308600"/>
    </source>
</evidence>
<sequence>MQSFTFQRYQVPLQPAFCITAHRAQGMTMDRVIVDLSHCSGSESPYVMVSRTRSLQGLKILRPFAFNTIKKNLSEDLRKEFARLKRSESETEMRRSTVLDYVHSVLEHSSCASERNEQSNIRGVSKKRSRVDSIRNEASVAKRPRISDRV</sequence>
<gene>
    <name evidence="1" type="ORF">BDN72DRAFT_782012</name>
</gene>